<feature type="transmembrane region" description="Helical" evidence="1">
    <location>
        <begin position="135"/>
        <end position="154"/>
    </location>
</feature>
<keyword evidence="1" id="KW-0472">Membrane</keyword>
<proteinExistence type="predicted"/>
<organism evidence="2">
    <name type="scientific">Desulfobacca acetoxidans</name>
    <dbReference type="NCBI Taxonomy" id="60893"/>
    <lineage>
        <taxon>Bacteria</taxon>
        <taxon>Pseudomonadati</taxon>
        <taxon>Thermodesulfobacteriota</taxon>
        <taxon>Desulfobaccia</taxon>
        <taxon>Desulfobaccales</taxon>
        <taxon>Desulfobaccaceae</taxon>
        <taxon>Desulfobacca</taxon>
    </lineage>
</organism>
<name>A0A7C3YWV3_9BACT</name>
<dbReference type="AlphaFoldDB" id="A0A7C3YWV3"/>
<accession>A0A7C3YWV3</accession>
<keyword evidence="1" id="KW-0812">Transmembrane</keyword>
<feature type="transmembrane region" description="Helical" evidence="1">
    <location>
        <begin position="204"/>
        <end position="223"/>
    </location>
</feature>
<dbReference type="InterPro" id="IPR010787">
    <property type="entry name" value="DUF1385"/>
</dbReference>
<dbReference type="PANTHER" id="PTHR42867:SF1">
    <property type="entry name" value="MEMBRANE PROTEIN-RELATED"/>
    <property type="match status" value="1"/>
</dbReference>
<feature type="transmembrane region" description="Helical" evidence="1">
    <location>
        <begin position="235"/>
        <end position="256"/>
    </location>
</feature>
<dbReference type="EMBL" id="DTMF01000022">
    <property type="protein sequence ID" value="HGF32904.1"/>
    <property type="molecule type" value="Genomic_DNA"/>
</dbReference>
<dbReference type="PANTHER" id="PTHR42867">
    <property type="entry name" value="MEMBRANE PROTEIN-RELATED"/>
    <property type="match status" value="1"/>
</dbReference>
<gene>
    <name evidence="2" type="ORF">ENW96_00745</name>
</gene>
<protein>
    <submittedName>
        <fullName evidence="2">DUF1385 domain-containing protein</fullName>
    </submittedName>
</protein>
<dbReference type="Pfam" id="PF07136">
    <property type="entry name" value="DUF1385"/>
    <property type="match status" value="1"/>
</dbReference>
<feature type="transmembrane region" description="Helical" evidence="1">
    <location>
        <begin position="91"/>
        <end position="115"/>
    </location>
</feature>
<evidence type="ECO:0000256" key="1">
    <source>
        <dbReference type="SAM" id="Phobius"/>
    </source>
</evidence>
<reference evidence="2" key="1">
    <citation type="journal article" date="2020" name="mSystems">
        <title>Genome- and Community-Level Interaction Insights into Carbon Utilization and Element Cycling Functions of Hydrothermarchaeota in Hydrothermal Sediment.</title>
        <authorList>
            <person name="Zhou Z."/>
            <person name="Liu Y."/>
            <person name="Xu W."/>
            <person name="Pan J."/>
            <person name="Luo Z.H."/>
            <person name="Li M."/>
        </authorList>
    </citation>
    <scope>NUCLEOTIDE SEQUENCE [LARGE SCALE GENOMIC DNA]</scope>
    <source>
        <strain evidence="2">SpSt-897</strain>
    </source>
</reference>
<keyword evidence="1" id="KW-1133">Transmembrane helix</keyword>
<sequence>MGQEELLHVGGQAVLEGVMMRSPQALAIAVRLPDGSVLLKDEPYTSLISRYPVLKKPFLRGPVILIEAMVTGVRALTFSAQAALEEQQEQLGWGSLAVTLGGAFVLAFLVFGFLPHWLSGLAGYLIGRPLTTADFGFHVIDGIIKLLFILLYIWGISFFKEIRRVFQYHGAEHKSICAYEARQPLDVDHARQHCTCHPRCGTSFILVVLLVSMVIFTVFFPLVPPLTKTGFLNNILQVLVKVALMVPISAVAYEIIRWGGNYPDSFLAKILLWPGLLTQRFTALEPDDSQIEVALEALKAVLAREAGSVPEA</sequence>
<evidence type="ECO:0000313" key="2">
    <source>
        <dbReference type="EMBL" id="HGF32904.1"/>
    </source>
</evidence>
<comment type="caution">
    <text evidence="2">The sequence shown here is derived from an EMBL/GenBank/DDBJ whole genome shotgun (WGS) entry which is preliminary data.</text>
</comment>